<reference evidence="11 12" key="1">
    <citation type="submission" date="2023-07" db="EMBL/GenBank/DDBJ databases">
        <title>Sorghum-associated microbial communities from plants grown in Nebraska, USA.</title>
        <authorList>
            <person name="Schachtman D."/>
        </authorList>
    </citation>
    <scope>NUCLEOTIDE SEQUENCE [LARGE SCALE GENOMIC DNA]</scope>
    <source>
        <strain evidence="11 12">4256</strain>
    </source>
</reference>
<evidence type="ECO:0000256" key="9">
    <source>
        <dbReference type="ARBA" id="ARBA00047340"/>
    </source>
</evidence>
<dbReference type="Gene3D" id="3.40.50.10210">
    <property type="match status" value="1"/>
</dbReference>
<dbReference type="HAMAP" id="MF_00230">
    <property type="entry name" value="CobT"/>
    <property type="match status" value="1"/>
</dbReference>
<proteinExistence type="inferred from homology"/>
<dbReference type="Gene3D" id="1.10.1610.10">
    <property type="match status" value="1"/>
</dbReference>
<dbReference type="NCBIfam" id="NF000996">
    <property type="entry name" value="PRK00105.1"/>
    <property type="match status" value="1"/>
</dbReference>
<comment type="caution">
    <text evidence="11">The sequence shown here is derived from an EMBL/GenBank/DDBJ whole genome shotgun (WGS) entry which is preliminary data.</text>
</comment>
<dbReference type="Pfam" id="PF02277">
    <property type="entry name" value="DBI_PRT"/>
    <property type="match status" value="1"/>
</dbReference>
<dbReference type="EMBL" id="JAVDWV010000012">
    <property type="protein sequence ID" value="MDR7155973.1"/>
    <property type="molecule type" value="Genomic_DNA"/>
</dbReference>
<evidence type="ECO:0000313" key="12">
    <source>
        <dbReference type="Proteomes" id="UP001267638"/>
    </source>
</evidence>
<dbReference type="InterPro" id="IPR003200">
    <property type="entry name" value="Nict_dMeBzImd_PRibTrfase"/>
</dbReference>
<evidence type="ECO:0000256" key="5">
    <source>
        <dbReference type="ARBA" id="ARBA00022573"/>
    </source>
</evidence>
<dbReference type="InterPro" id="IPR023195">
    <property type="entry name" value="Nict_dMeBzImd_PRibTrfase_N"/>
</dbReference>
<keyword evidence="12" id="KW-1185">Reference proteome</keyword>
<comment type="function">
    <text evidence="10">Catalyzes the synthesis of alpha-ribazole-5'-phosphate from nicotinate mononucleotide (NAMN) and 5,6-dimethylbenzimidazole (DMB).</text>
</comment>
<keyword evidence="7 10" id="KW-0808">Transferase</keyword>
<comment type="pathway">
    <text evidence="1 10">Nucleoside biosynthesis; alpha-ribazole biosynthesis; alpha-ribazole from 5,6-dimethylbenzimidazole: step 1/2.</text>
</comment>
<keyword evidence="5 10" id="KW-0169">Cobalamin biosynthesis</keyword>
<dbReference type="Proteomes" id="UP001267638">
    <property type="component" value="Unassembled WGS sequence"/>
</dbReference>
<name>A0ABU1X318_SPHXE</name>
<feature type="active site" description="Proton acceptor" evidence="10">
    <location>
        <position position="309"/>
    </location>
</feature>
<comment type="catalytic activity">
    <reaction evidence="9 10">
        <text>5,6-dimethylbenzimidazole + nicotinate beta-D-ribonucleotide = alpha-ribazole 5'-phosphate + nicotinate + H(+)</text>
        <dbReference type="Rhea" id="RHEA:11196"/>
        <dbReference type="ChEBI" id="CHEBI:15378"/>
        <dbReference type="ChEBI" id="CHEBI:15890"/>
        <dbReference type="ChEBI" id="CHEBI:32544"/>
        <dbReference type="ChEBI" id="CHEBI:57502"/>
        <dbReference type="ChEBI" id="CHEBI:57918"/>
        <dbReference type="EC" id="2.4.2.21"/>
    </reaction>
</comment>
<dbReference type="InterPro" id="IPR017846">
    <property type="entry name" value="Nict_dMeBzImd_PRibTrfase_bact"/>
</dbReference>
<dbReference type="GO" id="GO:0008939">
    <property type="term" value="F:nicotinate-nucleotide-dimethylbenzimidazole phosphoribosyltransferase activity"/>
    <property type="evidence" value="ECO:0007669"/>
    <property type="project" value="UniProtKB-EC"/>
</dbReference>
<dbReference type="RefSeq" id="WP_310225781.1">
    <property type="nucleotide sequence ID" value="NZ_JAVDWV010000012.1"/>
</dbReference>
<dbReference type="EC" id="2.4.2.21" evidence="3 10"/>
<dbReference type="InterPro" id="IPR036087">
    <property type="entry name" value="Nict_dMeBzImd_PRibTrfase_sf"/>
</dbReference>
<dbReference type="SUPFAM" id="SSF52733">
    <property type="entry name" value="Nicotinate mononucleotide:5,6-dimethylbenzimidazole phosphoribosyltransferase (CobT)"/>
    <property type="match status" value="1"/>
</dbReference>
<evidence type="ECO:0000256" key="3">
    <source>
        <dbReference type="ARBA" id="ARBA00011991"/>
    </source>
</evidence>
<sequence length="342" mass="34267">MPPAAPFWSSPADFDAALRALPGPDMDAIAAAAARQAQLTKPAGSLARLEQLALFFAGWQGRAIPALDHGRVLIFAGNHGITVHGVSAFPAAVTAQMVANFNAGGAAINALAAAAGLDLRVVPIDLDRPTDDFTQGAAMSEADCLAALAIGAAAVEPGLDLVLLGEMGIGNSTAAAALAARSLGGSAVDWVGPGTGVDADGIARKIAVIDRALAFHADAPLTPFETLRRVGGREIAAMAGAALRAQQLRIPVMLDGFISGAAIAPLAAAHPAITDHCIAGHCSAEPGHDRLLRQLGLDPLLRLGMRLGEGSGAAVAANIVRSALAAHAQMATFAQAGVSGAA</sequence>
<evidence type="ECO:0000256" key="7">
    <source>
        <dbReference type="ARBA" id="ARBA00022679"/>
    </source>
</evidence>
<dbReference type="PANTHER" id="PTHR43463">
    <property type="entry name" value="NICOTINATE-NUCLEOTIDE--DIMETHYLBENZIMIDAZOLE PHOSPHORIBOSYLTRANSFERASE"/>
    <property type="match status" value="1"/>
</dbReference>
<accession>A0ABU1X318</accession>
<evidence type="ECO:0000256" key="6">
    <source>
        <dbReference type="ARBA" id="ARBA00022676"/>
    </source>
</evidence>
<keyword evidence="6 10" id="KW-0328">Glycosyltransferase</keyword>
<organism evidence="11 12">
    <name type="scientific">Sphingobium xenophagum</name>
    <dbReference type="NCBI Taxonomy" id="121428"/>
    <lineage>
        <taxon>Bacteria</taxon>
        <taxon>Pseudomonadati</taxon>
        <taxon>Pseudomonadota</taxon>
        <taxon>Alphaproteobacteria</taxon>
        <taxon>Sphingomonadales</taxon>
        <taxon>Sphingomonadaceae</taxon>
        <taxon>Sphingobium</taxon>
    </lineage>
</organism>
<evidence type="ECO:0000256" key="2">
    <source>
        <dbReference type="ARBA" id="ARBA00007110"/>
    </source>
</evidence>
<dbReference type="CDD" id="cd02439">
    <property type="entry name" value="DMB-PRT_CobT"/>
    <property type="match status" value="1"/>
</dbReference>
<evidence type="ECO:0000256" key="1">
    <source>
        <dbReference type="ARBA" id="ARBA00005049"/>
    </source>
</evidence>
<evidence type="ECO:0000256" key="4">
    <source>
        <dbReference type="ARBA" id="ARBA00015486"/>
    </source>
</evidence>
<evidence type="ECO:0000313" key="11">
    <source>
        <dbReference type="EMBL" id="MDR7155973.1"/>
    </source>
</evidence>
<protein>
    <recommendedName>
        <fullName evidence="4 10">Nicotinate-nucleotide--dimethylbenzimidazole phosphoribosyltransferase</fullName>
        <shortName evidence="10">NN:DBI PRT</shortName>
        <ecNumber evidence="3 10">2.4.2.21</ecNumber>
    </recommendedName>
    <alternativeName>
        <fullName evidence="8 10">N(1)-alpha-phosphoribosyltransferase</fullName>
    </alternativeName>
</protein>
<comment type="similarity">
    <text evidence="2 10">Belongs to the CobT family.</text>
</comment>
<evidence type="ECO:0000256" key="8">
    <source>
        <dbReference type="ARBA" id="ARBA00030686"/>
    </source>
</evidence>
<dbReference type="PANTHER" id="PTHR43463:SF1">
    <property type="entry name" value="NICOTINATE-NUCLEOTIDE--DIMETHYLBENZIMIDAZOLE PHOSPHORIBOSYLTRANSFERASE"/>
    <property type="match status" value="1"/>
</dbReference>
<evidence type="ECO:0000256" key="10">
    <source>
        <dbReference type="HAMAP-Rule" id="MF_00230"/>
    </source>
</evidence>
<gene>
    <name evidence="10" type="primary">cobT</name>
    <name evidence="11" type="ORF">J2W40_002809</name>
</gene>
<dbReference type="NCBIfam" id="TIGR03160">
    <property type="entry name" value="cobT_DBIPRT"/>
    <property type="match status" value="1"/>
</dbReference>